<proteinExistence type="predicted"/>
<keyword evidence="1" id="KW-0732">Signal</keyword>
<evidence type="ECO:0000259" key="2">
    <source>
        <dbReference type="Pfam" id="PF10633"/>
    </source>
</evidence>
<evidence type="ECO:0000313" key="3">
    <source>
        <dbReference type="EMBL" id="SNC67210.1"/>
    </source>
</evidence>
<dbReference type="Gene3D" id="3.40.50.880">
    <property type="match status" value="1"/>
</dbReference>
<dbReference type="EMBL" id="FYEW01000001">
    <property type="protein sequence ID" value="SNC67210.1"/>
    <property type="molecule type" value="Genomic_DNA"/>
</dbReference>
<dbReference type="OrthoDB" id="9759749at2"/>
<keyword evidence="4" id="KW-1185">Reference proteome</keyword>
<dbReference type="InterPro" id="IPR024078">
    <property type="entry name" value="LmbE-like_dom_sf"/>
</dbReference>
<dbReference type="AlphaFoldDB" id="A0A212TMS3"/>
<reference evidence="4" key="1">
    <citation type="submission" date="2017-06" db="EMBL/GenBank/DDBJ databases">
        <authorList>
            <person name="Varghese N."/>
            <person name="Submissions S."/>
        </authorList>
    </citation>
    <scope>NUCLEOTIDE SEQUENCE [LARGE SCALE GENOMIC DNA]</scope>
    <source>
        <strain evidence="4">DSM 11116</strain>
    </source>
</reference>
<accession>A0A212TMS3</accession>
<feature type="domain" description="Alpha-galactosidase NEW3" evidence="2">
    <location>
        <begin position="546"/>
        <end position="600"/>
    </location>
</feature>
<dbReference type="InterPro" id="IPR018905">
    <property type="entry name" value="A-galactase_NEW3"/>
</dbReference>
<evidence type="ECO:0000256" key="1">
    <source>
        <dbReference type="SAM" id="SignalP"/>
    </source>
</evidence>
<dbReference type="Pfam" id="PF02585">
    <property type="entry name" value="PIG-L"/>
    <property type="match status" value="1"/>
</dbReference>
<gene>
    <name evidence="3" type="ORF">SAMN06265337_1874</name>
</gene>
<dbReference type="InterPro" id="IPR003737">
    <property type="entry name" value="GlcNAc_PI_deacetylase-related"/>
</dbReference>
<organism evidence="3 4">
    <name type="scientific">Hymenobacter gelipurpurascens</name>
    <dbReference type="NCBI Taxonomy" id="89968"/>
    <lineage>
        <taxon>Bacteria</taxon>
        <taxon>Pseudomonadati</taxon>
        <taxon>Bacteroidota</taxon>
        <taxon>Cytophagia</taxon>
        <taxon>Cytophagales</taxon>
        <taxon>Hymenobacteraceae</taxon>
        <taxon>Hymenobacter</taxon>
    </lineage>
</organism>
<feature type="signal peptide" evidence="1">
    <location>
        <begin position="1"/>
        <end position="25"/>
    </location>
</feature>
<feature type="chain" id="PRO_5012284491" evidence="1">
    <location>
        <begin position="26"/>
        <end position="844"/>
    </location>
</feature>
<name>A0A212TMS3_9BACT</name>
<dbReference type="Gene3D" id="3.40.50.10320">
    <property type="entry name" value="LmbE-like"/>
    <property type="match status" value="1"/>
</dbReference>
<dbReference type="SUPFAM" id="SSF102588">
    <property type="entry name" value="LmbE-like"/>
    <property type="match status" value="1"/>
</dbReference>
<dbReference type="SUPFAM" id="SSF52317">
    <property type="entry name" value="Class I glutamine amidotransferase-like"/>
    <property type="match status" value="1"/>
</dbReference>
<dbReference type="Pfam" id="PF10633">
    <property type="entry name" value="NPCBM_assoc"/>
    <property type="match status" value="1"/>
</dbReference>
<sequence length="844" mass="92984">MRFRSFRAALLLAVLPLLPAVPAAAQAPKLYSSSEILLGLKKLNVLGSVLYMAAHPDDENTRLIAYMANGRLLETGYLSCTRGDGGQNLIGPELREQLGVIRTQELLAARRIDGGKQFFTRANDFGFSKTSDETFTIWDKEQVLSDMVWVIRQRRPDVLITRFPPDTRAGHGHHAASAILAAEAFDAAGDPKRFPEQLKYVQPWQPKRLLWNTGSFFVKQGEDMSGYLKVDAGGYNPLLGQSYGEIAARSRSQHRSQGFGSSATRGEALEYLQYVKGDKPKSDPFEGVDMTWNRVPGGATVGKLIDEVIRKYDPANPSASVAGLLKVRAAIKLLGGSGKRPFDVSLAWDVAKHYEVEELIKACLGLYTEVTVDMPAVSNDARFPYRLEVINRSSIPITISRISSTDFGGDTVLNQIVKPFQSVSIKRQGTFANKQQNSEWINNSQPYWLRQPNSIGMYTVESQLERGKAESASPYVYLTGEVAGEKFSDIVEIRYKHTDPVLGESYQPLAIVPPVAVNIGGRAYVFADNSPKTIPVTLRAGKAGVKGSVALTLPKGWKSEPASFNFDIASKDAEQTVQFRVQPGAGAVEGKTEVRAVATVEGQQYSRGYQAIEYSHIPTQILFPEAVAPLVKLDLKRKGQEIGYLMGAGDEVPDALRQIGYNVTLLKPEDITDQNLRRFDAVVLGVRAYNTLDRLKTLQPTLLRYVENGGNMVVQYVVNRGTVLPQIGPYPLTLSNDRVTVENAAITFLNPSQPLLNTPNKITAKDFEGWVQEQGLYYPSAWDAKYKTVFSSHDPNETAKESAILVADYGKGHYIYTGLSLFRELPAGVPGAYRLLTNMVSLGK</sequence>
<dbReference type="Proteomes" id="UP000198131">
    <property type="component" value="Unassembled WGS sequence"/>
</dbReference>
<evidence type="ECO:0000313" key="4">
    <source>
        <dbReference type="Proteomes" id="UP000198131"/>
    </source>
</evidence>
<dbReference type="RefSeq" id="WP_088843139.1">
    <property type="nucleotide sequence ID" value="NZ_FYEW01000001.1"/>
</dbReference>
<dbReference type="InterPro" id="IPR029062">
    <property type="entry name" value="Class_I_gatase-like"/>
</dbReference>
<protein>
    <submittedName>
        <fullName evidence="3">NPCBM-associated, NEW3 domain of alpha-galactosidase</fullName>
    </submittedName>
</protein>